<dbReference type="OrthoDB" id="2383684at2759"/>
<gene>
    <name evidence="2" type="ORF">BG011_005181</name>
</gene>
<evidence type="ECO:0000313" key="2">
    <source>
        <dbReference type="EMBL" id="KAG0255348.1"/>
    </source>
</evidence>
<dbReference type="EMBL" id="JAAAJA010000354">
    <property type="protein sequence ID" value="KAG0255348.1"/>
    <property type="molecule type" value="Genomic_DNA"/>
</dbReference>
<evidence type="ECO:0000256" key="1">
    <source>
        <dbReference type="SAM" id="MobiDB-lite"/>
    </source>
</evidence>
<dbReference type="Proteomes" id="UP000726737">
    <property type="component" value="Unassembled WGS sequence"/>
</dbReference>
<accession>A0A9P6U1A5</accession>
<sequence length="399" mass="45781">MFLQAGNPLFGAAPPPSSDIQDLFMCESYFDEYTTTGSPLDASSVNHLQQQLQQQQQQQQHQQQQQLLQQFSLQQQQQQQPQQQQPQPQPQRQPQRRRCHLHRLMCHGLNHHRHMNLRAMDTSPSAAPSPSFPSYYFCPTPPTVDDPLTHTRSVPQVLWNTPRLERIFYNRTEHQVGLSSIFESTHALKMVSIADYEIESRLMAELQSRQCAQLVSIRLACFTGITGKDIRTILRKCPNLVNLYAPEIMMWAGDLVPLPSAARQGSVEATGVHSQFQEKQGQGQQQQQRLSCEDEEWVCHKLERLSVYVTLDPIAAVDDRFGGMDMPDCHHLHHQDTPQDQLYSCQFLPGWSTETSGPISMDEDIMLRQQQQQQQLIDSVLDVFLDQLGKLTKLKYLDL</sequence>
<protein>
    <submittedName>
        <fullName evidence="2">Uncharacterized protein</fullName>
    </submittedName>
</protein>
<organism evidence="2 3">
    <name type="scientific">Mortierella polycephala</name>
    <dbReference type="NCBI Taxonomy" id="41804"/>
    <lineage>
        <taxon>Eukaryota</taxon>
        <taxon>Fungi</taxon>
        <taxon>Fungi incertae sedis</taxon>
        <taxon>Mucoromycota</taxon>
        <taxon>Mortierellomycotina</taxon>
        <taxon>Mortierellomycetes</taxon>
        <taxon>Mortierellales</taxon>
        <taxon>Mortierellaceae</taxon>
        <taxon>Mortierella</taxon>
    </lineage>
</organism>
<feature type="non-terminal residue" evidence="2">
    <location>
        <position position="1"/>
    </location>
</feature>
<dbReference type="Gene3D" id="3.80.10.10">
    <property type="entry name" value="Ribonuclease Inhibitor"/>
    <property type="match status" value="1"/>
</dbReference>
<proteinExistence type="predicted"/>
<dbReference type="AlphaFoldDB" id="A0A9P6U1A5"/>
<dbReference type="SUPFAM" id="SSF52047">
    <property type="entry name" value="RNI-like"/>
    <property type="match status" value="1"/>
</dbReference>
<name>A0A9P6U1A5_9FUNG</name>
<comment type="caution">
    <text evidence="2">The sequence shown here is derived from an EMBL/GenBank/DDBJ whole genome shotgun (WGS) entry which is preliminary data.</text>
</comment>
<dbReference type="InterPro" id="IPR032675">
    <property type="entry name" value="LRR_dom_sf"/>
</dbReference>
<keyword evidence="3" id="KW-1185">Reference proteome</keyword>
<feature type="compositionally biased region" description="Low complexity" evidence="1">
    <location>
        <begin position="76"/>
        <end position="93"/>
    </location>
</feature>
<evidence type="ECO:0000313" key="3">
    <source>
        <dbReference type="Proteomes" id="UP000726737"/>
    </source>
</evidence>
<feature type="region of interest" description="Disordered" evidence="1">
    <location>
        <begin position="76"/>
        <end position="97"/>
    </location>
</feature>
<reference evidence="2" key="1">
    <citation type="journal article" date="2020" name="Fungal Divers.">
        <title>Resolving the Mortierellaceae phylogeny through synthesis of multi-gene phylogenetics and phylogenomics.</title>
        <authorList>
            <person name="Vandepol N."/>
            <person name="Liber J."/>
            <person name="Desiro A."/>
            <person name="Na H."/>
            <person name="Kennedy M."/>
            <person name="Barry K."/>
            <person name="Grigoriev I.V."/>
            <person name="Miller A.N."/>
            <person name="O'Donnell K."/>
            <person name="Stajich J.E."/>
            <person name="Bonito G."/>
        </authorList>
    </citation>
    <scope>NUCLEOTIDE SEQUENCE</scope>
    <source>
        <strain evidence="2">KOD948</strain>
    </source>
</reference>